<dbReference type="OrthoDB" id="8459777at2"/>
<organism evidence="1 2">
    <name type="scientific">Bradyrhizobium lablabi</name>
    <dbReference type="NCBI Taxonomy" id="722472"/>
    <lineage>
        <taxon>Bacteria</taxon>
        <taxon>Pseudomonadati</taxon>
        <taxon>Pseudomonadota</taxon>
        <taxon>Alphaproteobacteria</taxon>
        <taxon>Hyphomicrobiales</taxon>
        <taxon>Nitrobacteraceae</taxon>
        <taxon>Bradyrhizobium</taxon>
    </lineage>
</organism>
<evidence type="ECO:0000313" key="1">
    <source>
        <dbReference type="EMBL" id="SEC49297.1"/>
    </source>
</evidence>
<accession>A0A1H4SYR1</accession>
<dbReference type="AlphaFoldDB" id="A0A1H4SYR1"/>
<gene>
    <name evidence="1" type="ORF">SAMN05444171_1546</name>
</gene>
<proteinExistence type="predicted"/>
<reference evidence="1 2" key="1">
    <citation type="submission" date="2016-10" db="EMBL/GenBank/DDBJ databases">
        <authorList>
            <person name="de Groot N.N."/>
        </authorList>
    </citation>
    <scope>NUCLEOTIDE SEQUENCE [LARGE SCALE GENOMIC DNA]</scope>
    <source>
        <strain evidence="1 2">GAS522</strain>
    </source>
</reference>
<dbReference type="Proteomes" id="UP000183208">
    <property type="component" value="Unassembled WGS sequence"/>
</dbReference>
<sequence>MTFSHIALATAAVLTTSLVHQVDLKMGSSDGVQRLEQLWVVTYVDNGGREIVARAKLTTGDYAPLIAADAARLESIIPVAREIAKANDVTLQIVKFSNRLIVEEIKP</sequence>
<name>A0A1H4SYR1_9BRAD</name>
<protein>
    <submittedName>
        <fullName evidence="1">Uncharacterized protein</fullName>
    </submittedName>
</protein>
<evidence type="ECO:0000313" key="2">
    <source>
        <dbReference type="Proteomes" id="UP000183208"/>
    </source>
</evidence>
<dbReference type="RefSeq" id="WP_143039657.1">
    <property type="nucleotide sequence ID" value="NZ_FNTI01000001.1"/>
</dbReference>
<dbReference type="EMBL" id="FNTI01000001">
    <property type="protein sequence ID" value="SEC49297.1"/>
    <property type="molecule type" value="Genomic_DNA"/>
</dbReference>